<dbReference type="Proteomes" id="UP000182059">
    <property type="component" value="Unassembled WGS sequence"/>
</dbReference>
<feature type="transmembrane region" description="Helical" evidence="1">
    <location>
        <begin position="32"/>
        <end position="52"/>
    </location>
</feature>
<sequence length="131" mass="14889">MINCEKYYHLFVNNASLLGNKKGAFLRRLFRIYFGFIFVLHMLQIPILLLCMHATDIAPKGKECLATEPASIAVFFIVVHAVQIDRATFNGQSVCCSVVIQMLGFQNGIRTKFACKKRPLWHNISPLKKNS</sequence>
<keyword evidence="1" id="KW-0472">Membrane</keyword>
<accession>A0A1J5GDK1</accession>
<protein>
    <submittedName>
        <fullName evidence="2">Uncharacterized protein</fullName>
    </submittedName>
</protein>
<dbReference type="AlphaFoldDB" id="A0A1J5GDK1"/>
<name>A0A1J5GDK1_9BACT</name>
<evidence type="ECO:0000313" key="3">
    <source>
        <dbReference type="Proteomes" id="UP000182059"/>
    </source>
</evidence>
<organism evidence="2 3">
    <name type="scientific">Candidatus Nomurabacteria bacterium CG2_30_43_9</name>
    <dbReference type="NCBI Taxonomy" id="1805283"/>
    <lineage>
        <taxon>Bacteria</taxon>
        <taxon>Candidatus Nomuraibacteriota</taxon>
    </lineage>
</organism>
<evidence type="ECO:0000313" key="2">
    <source>
        <dbReference type="EMBL" id="OIP65216.1"/>
    </source>
</evidence>
<keyword evidence="1" id="KW-0812">Transmembrane</keyword>
<comment type="caution">
    <text evidence="2">The sequence shown here is derived from an EMBL/GenBank/DDBJ whole genome shotgun (WGS) entry which is preliminary data.</text>
</comment>
<dbReference type="EMBL" id="MNYX01000054">
    <property type="protein sequence ID" value="OIP65216.1"/>
    <property type="molecule type" value="Genomic_DNA"/>
</dbReference>
<reference evidence="2 3" key="1">
    <citation type="journal article" date="2016" name="Environ. Microbiol.">
        <title>Genomic resolution of a cold subsurface aquifer community provides metabolic insights for novel microbes adapted to high CO concentrations.</title>
        <authorList>
            <person name="Probst A.J."/>
            <person name="Castelle C.J."/>
            <person name="Singh A."/>
            <person name="Brown C.T."/>
            <person name="Anantharaman K."/>
            <person name="Sharon I."/>
            <person name="Hug L.A."/>
            <person name="Burstein D."/>
            <person name="Emerson J.B."/>
            <person name="Thomas B.C."/>
            <person name="Banfield J.F."/>
        </authorList>
    </citation>
    <scope>NUCLEOTIDE SEQUENCE [LARGE SCALE GENOMIC DNA]</scope>
    <source>
        <strain evidence="2">CG2_30_43_9</strain>
    </source>
</reference>
<evidence type="ECO:0000256" key="1">
    <source>
        <dbReference type="SAM" id="Phobius"/>
    </source>
</evidence>
<gene>
    <name evidence="2" type="ORF">AUK15_02285</name>
</gene>
<proteinExistence type="predicted"/>
<keyword evidence="1" id="KW-1133">Transmembrane helix</keyword>